<name>A0A229SC12_9PSEU</name>
<dbReference type="EMBL" id="NMQT01000043">
    <property type="protein sequence ID" value="OXM56438.1"/>
    <property type="molecule type" value="Genomic_DNA"/>
</dbReference>
<protein>
    <submittedName>
        <fullName evidence="1">Uncharacterized protein</fullName>
    </submittedName>
</protein>
<gene>
    <name evidence="1" type="ORF">CFP71_13570</name>
</gene>
<comment type="caution">
    <text evidence="1">The sequence shown here is derived from an EMBL/GenBank/DDBJ whole genome shotgun (WGS) entry which is preliminary data.</text>
</comment>
<reference evidence="1 2" key="1">
    <citation type="submission" date="2017-07" db="EMBL/GenBank/DDBJ databases">
        <title>Amycolatopsis thailandensis Genome sequencing and assembly.</title>
        <authorList>
            <person name="Kaur N."/>
            <person name="Mayilraj S."/>
        </authorList>
    </citation>
    <scope>NUCLEOTIDE SEQUENCE [LARGE SCALE GENOMIC DNA]</scope>
    <source>
        <strain evidence="1 2">JCM 16380</strain>
    </source>
</reference>
<evidence type="ECO:0000313" key="1">
    <source>
        <dbReference type="EMBL" id="OXM56438.1"/>
    </source>
</evidence>
<evidence type="ECO:0000313" key="2">
    <source>
        <dbReference type="Proteomes" id="UP000215223"/>
    </source>
</evidence>
<dbReference type="AlphaFoldDB" id="A0A229SC12"/>
<organism evidence="1 2">
    <name type="scientific">Amycolatopsis thailandensis</name>
    <dbReference type="NCBI Taxonomy" id="589330"/>
    <lineage>
        <taxon>Bacteria</taxon>
        <taxon>Bacillati</taxon>
        <taxon>Actinomycetota</taxon>
        <taxon>Actinomycetes</taxon>
        <taxon>Pseudonocardiales</taxon>
        <taxon>Pseudonocardiaceae</taxon>
        <taxon>Amycolatopsis</taxon>
    </lineage>
</organism>
<dbReference type="RefSeq" id="WP_093934198.1">
    <property type="nucleotide sequence ID" value="NZ_NMQT01000043.1"/>
</dbReference>
<sequence length="165" mass="17994">MNSENRQSFDAFMASVGAQAQTYLEAFATAQREGHPRFGDYLTPGAGAAETPATYRTSHLTTFWDDQSCGRLGEFLAGWLESPVSSDDAASRWGMLHRRLNDPLHLAAFVERIHRSPPHRGASFDAALDNALAQLRSSRAQEGAEFLAPVITRLYARAGTLGLLG</sequence>
<keyword evidence="2" id="KW-1185">Reference proteome</keyword>
<proteinExistence type="predicted"/>
<accession>A0A229SC12</accession>
<dbReference type="OrthoDB" id="9908539at2"/>
<dbReference type="Proteomes" id="UP000215223">
    <property type="component" value="Unassembled WGS sequence"/>
</dbReference>